<feature type="signal peptide" evidence="22">
    <location>
        <begin position="1"/>
        <end position="18"/>
    </location>
</feature>
<dbReference type="GO" id="GO:0005524">
    <property type="term" value="F:ATP binding"/>
    <property type="evidence" value="ECO:0007669"/>
    <property type="project" value="UniProtKB-KW"/>
</dbReference>
<comment type="pathway">
    <text evidence="4">Cofactor biosynthesis; FAD biosynthesis; FAD from FMN: step 1/1.</text>
</comment>
<evidence type="ECO:0000256" key="21">
    <source>
        <dbReference type="SAM" id="MobiDB-lite"/>
    </source>
</evidence>
<dbReference type="GO" id="GO:0047884">
    <property type="term" value="F:FAD diphosphatase activity"/>
    <property type="evidence" value="ECO:0007669"/>
    <property type="project" value="Ensembl"/>
</dbReference>
<evidence type="ECO:0000256" key="20">
    <source>
        <dbReference type="ARBA" id="ARBA00049494"/>
    </source>
</evidence>
<dbReference type="InterPro" id="IPR036425">
    <property type="entry name" value="MoaB/Mog-like_dom_sf"/>
</dbReference>
<dbReference type="GeneTree" id="ENSGT00390000007266"/>
<comment type="function">
    <text evidence="2">Catalyzes the adenylation of flavin mononucleotide (FMN) to form flavin adenine dinucleotide (FAD) coenzyme.</text>
</comment>
<dbReference type="InterPro" id="IPR056596">
    <property type="entry name" value="FLAD1_M"/>
</dbReference>
<dbReference type="FunFam" id="3.40.50.620:FF:000113">
    <property type="entry name" value="FAD synthase"/>
    <property type="match status" value="1"/>
</dbReference>
<dbReference type="GO" id="GO:0003919">
    <property type="term" value="F:FMN adenylyltransferase activity"/>
    <property type="evidence" value="ECO:0007669"/>
    <property type="project" value="UniProtKB-EC"/>
</dbReference>
<accession>A0A7N5KRR5</accession>
<dbReference type="InterPro" id="IPR002500">
    <property type="entry name" value="PAPS_reduct_dom"/>
</dbReference>
<comment type="similarity">
    <text evidence="5">In the C-terminal section; belongs to the PAPS reductase family. FAD1 subfamily.</text>
</comment>
<feature type="domain" description="MoaB/Mog" evidence="23">
    <location>
        <begin position="58"/>
        <end position="213"/>
    </location>
</feature>
<protein>
    <recommendedName>
        <fullName evidence="8">FAD synthase</fullName>
        <ecNumber evidence="7">2.7.7.2</ecNumber>
    </recommendedName>
    <alternativeName>
        <fullName evidence="17">FAD pyrophosphorylase</fullName>
    </alternativeName>
    <alternativeName>
        <fullName evidence="19">FMN adenylyltransferase</fullName>
    </alternativeName>
    <alternativeName>
        <fullName evidence="18">Flavin adenine dinucleotide synthase</fullName>
    </alternativeName>
</protein>
<dbReference type="EC" id="2.7.7.2" evidence="7"/>
<dbReference type="CDD" id="cd23948">
    <property type="entry name" value="FAD_synthase"/>
    <property type="match status" value="1"/>
</dbReference>
<dbReference type="GO" id="GO:0006771">
    <property type="term" value="P:riboflavin metabolic process"/>
    <property type="evidence" value="ECO:0007669"/>
    <property type="project" value="Ensembl"/>
</dbReference>
<dbReference type="GO" id="GO:0005759">
    <property type="term" value="C:mitochondrial matrix"/>
    <property type="evidence" value="ECO:0007669"/>
    <property type="project" value="Ensembl"/>
</dbReference>
<evidence type="ECO:0000256" key="3">
    <source>
        <dbReference type="ARBA" id="ARBA00004496"/>
    </source>
</evidence>
<keyword evidence="15" id="KW-0274">FAD</keyword>
<evidence type="ECO:0000256" key="19">
    <source>
        <dbReference type="ARBA" id="ARBA00031871"/>
    </source>
</evidence>
<dbReference type="SUPFAM" id="SSF53218">
    <property type="entry name" value="Molybdenum cofactor biosynthesis proteins"/>
    <property type="match status" value="1"/>
</dbReference>
<comment type="similarity">
    <text evidence="6">In the N-terminal section; belongs to the MoaB/Mog family.</text>
</comment>
<dbReference type="InterPro" id="IPR001453">
    <property type="entry name" value="MoaB/Mog_dom"/>
</dbReference>
<evidence type="ECO:0000256" key="6">
    <source>
        <dbReference type="ARBA" id="ARBA00007589"/>
    </source>
</evidence>
<dbReference type="Ensembl" id="ENSAMET00000034870.1">
    <property type="protein sequence ID" value="ENSAMEP00000042256.1"/>
    <property type="gene ID" value="ENSAMEG00000011469.2"/>
</dbReference>
<evidence type="ECO:0000259" key="23">
    <source>
        <dbReference type="SMART" id="SM00852"/>
    </source>
</evidence>
<keyword evidence="9" id="KW-0963">Cytoplasm</keyword>
<dbReference type="GO" id="GO:0005634">
    <property type="term" value="C:nucleus"/>
    <property type="evidence" value="ECO:0007669"/>
    <property type="project" value="Ensembl"/>
</dbReference>
<evidence type="ECO:0000256" key="14">
    <source>
        <dbReference type="ARBA" id="ARBA00022741"/>
    </source>
</evidence>
<dbReference type="Gene3D" id="3.40.980.10">
    <property type="entry name" value="MoaB/Mog-like domain"/>
    <property type="match status" value="1"/>
</dbReference>
<dbReference type="InterPro" id="IPR014729">
    <property type="entry name" value="Rossmann-like_a/b/a_fold"/>
</dbReference>
<evidence type="ECO:0000256" key="10">
    <source>
        <dbReference type="ARBA" id="ARBA00022630"/>
    </source>
</evidence>
<dbReference type="PANTHER" id="PTHR23293">
    <property type="entry name" value="FAD SYNTHETASE-RELATED FMN ADENYLYLTRANSFERASE"/>
    <property type="match status" value="1"/>
</dbReference>
<evidence type="ECO:0000256" key="9">
    <source>
        <dbReference type="ARBA" id="ARBA00022490"/>
    </source>
</evidence>
<evidence type="ECO:0000256" key="13">
    <source>
        <dbReference type="ARBA" id="ARBA00022695"/>
    </source>
</evidence>
<proteinExistence type="inferred from homology"/>
<evidence type="ECO:0000256" key="2">
    <source>
        <dbReference type="ARBA" id="ARBA00003316"/>
    </source>
</evidence>
<dbReference type="Pfam" id="PF24102">
    <property type="entry name" value="FLAD1_M"/>
    <property type="match status" value="1"/>
</dbReference>
<keyword evidence="12" id="KW-0808">Transferase</keyword>
<keyword evidence="25" id="KW-1185">Reference proteome</keyword>
<sequence>MLSLTVPMVFLLLCPVQAVWPPKAAPPPRTQCPNIRQMQLLPLPFALHPHGIDTHRPRLISQGHTQDTNTYFLCRTLRSLGVQVCRVSVVPDEVATIAAEVTTFSSRFTHVLTAGGIGPTHDDVTFEAVAQAFGEELKPHPELEAAVKALGGKGWEKLSLVPSSARLHYGTDPRTGRPFKFPLVSVRNVYLFPGIPELLRRVLEGLKGLFQNTAVQFHLRELYVAADEASIAPILAEAQAHFGRRLGLGSYPDWGSNYYQVKLTLDAEEEGPLEECLAYLTARLPPGSLVPYVPDAVQQASEAVYKLAESGSSLGEKVAGALQTIETALARYDLARLCVGFNGGKDCTALLHLFHAAVQRKCPGAQEPLQILYVRSVSPFPELEQFLQDTIKRYNLQVLEAEGDMKQALSELQTRHPQLEAVLMGTRRTDPYSRSLCPFSPTDPGWPAFMRVSPLLDWTYRDIWDFLRQLFVPYCILYDRGYTSLGGRENTVRNPALKYLTPGGQPTYHPAYLLENEDEERNSPPSPAPIRTPRASDAPPRMGHRHGGKSDPASARTGGFERKAPVWRCGFLRLTTVHGRRQPEGAELTLLPPGGPPHMLPLQYAHPVAGKSAAYGTRLMLGDMPTHRPPQPQSRPARSPPSSPGAQAWRWCRGLSPHSQGPAFPPTSSELSPFSLGTWCLFVKVT</sequence>
<keyword evidence="10" id="KW-0285">Flavoprotein</keyword>
<feature type="region of interest" description="Disordered" evidence="21">
    <location>
        <begin position="622"/>
        <end position="649"/>
    </location>
</feature>
<feature type="region of interest" description="Disordered" evidence="21">
    <location>
        <begin position="517"/>
        <end position="559"/>
    </location>
</feature>
<evidence type="ECO:0000256" key="12">
    <source>
        <dbReference type="ARBA" id="ARBA00022679"/>
    </source>
</evidence>
<dbReference type="Pfam" id="PF00994">
    <property type="entry name" value="MoCF_biosynth"/>
    <property type="match status" value="1"/>
</dbReference>
<evidence type="ECO:0000256" key="22">
    <source>
        <dbReference type="SAM" id="SignalP"/>
    </source>
</evidence>
<keyword evidence="11" id="KW-0288">FMN</keyword>
<evidence type="ECO:0000256" key="15">
    <source>
        <dbReference type="ARBA" id="ARBA00022827"/>
    </source>
</evidence>
<evidence type="ECO:0000313" key="24">
    <source>
        <dbReference type="Ensembl" id="ENSAMEP00000042256.1"/>
    </source>
</evidence>
<organism evidence="24 25">
    <name type="scientific">Ailuropoda melanoleuca</name>
    <name type="common">Giant panda</name>
    <dbReference type="NCBI Taxonomy" id="9646"/>
    <lineage>
        <taxon>Eukaryota</taxon>
        <taxon>Metazoa</taxon>
        <taxon>Chordata</taxon>
        <taxon>Craniata</taxon>
        <taxon>Vertebrata</taxon>
        <taxon>Euteleostomi</taxon>
        <taxon>Mammalia</taxon>
        <taxon>Eutheria</taxon>
        <taxon>Laurasiatheria</taxon>
        <taxon>Carnivora</taxon>
        <taxon>Caniformia</taxon>
        <taxon>Ursidae</taxon>
        <taxon>Ailuropoda</taxon>
    </lineage>
</organism>
<dbReference type="Proteomes" id="UP000008912">
    <property type="component" value="Unassembled WGS sequence"/>
</dbReference>
<keyword evidence="22" id="KW-0732">Signal</keyword>
<dbReference type="PANTHER" id="PTHR23293:SF9">
    <property type="entry name" value="FAD SYNTHASE"/>
    <property type="match status" value="1"/>
</dbReference>
<evidence type="ECO:0000256" key="7">
    <source>
        <dbReference type="ARBA" id="ARBA00012393"/>
    </source>
</evidence>
<evidence type="ECO:0000256" key="4">
    <source>
        <dbReference type="ARBA" id="ARBA00004726"/>
    </source>
</evidence>
<comment type="cofactor">
    <cofactor evidence="1">
        <name>Mg(2+)</name>
        <dbReference type="ChEBI" id="CHEBI:18420"/>
    </cofactor>
</comment>
<dbReference type="Pfam" id="PF01507">
    <property type="entry name" value="PAPS_reduct"/>
    <property type="match status" value="1"/>
</dbReference>
<evidence type="ECO:0000313" key="25">
    <source>
        <dbReference type="Proteomes" id="UP000008912"/>
    </source>
</evidence>
<evidence type="ECO:0000256" key="1">
    <source>
        <dbReference type="ARBA" id="ARBA00001946"/>
    </source>
</evidence>
<comment type="catalytic activity">
    <reaction evidence="20">
        <text>FMN + ATP + H(+) = FAD + diphosphate</text>
        <dbReference type="Rhea" id="RHEA:17237"/>
        <dbReference type="ChEBI" id="CHEBI:15378"/>
        <dbReference type="ChEBI" id="CHEBI:30616"/>
        <dbReference type="ChEBI" id="CHEBI:33019"/>
        <dbReference type="ChEBI" id="CHEBI:57692"/>
        <dbReference type="ChEBI" id="CHEBI:58210"/>
        <dbReference type="EC" id="2.7.7.2"/>
    </reaction>
</comment>
<dbReference type="InParanoid" id="A0A7N5KRR5"/>
<feature type="compositionally biased region" description="Pro residues" evidence="21">
    <location>
        <begin position="627"/>
        <end position="643"/>
    </location>
</feature>
<keyword evidence="14" id="KW-0547">Nucleotide-binding</keyword>
<evidence type="ECO:0000256" key="17">
    <source>
        <dbReference type="ARBA" id="ARBA00031145"/>
    </source>
</evidence>
<dbReference type="GO" id="GO:0006747">
    <property type="term" value="P:FAD biosynthetic process"/>
    <property type="evidence" value="ECO:0007669"/>
    <property type="project" value="Ensembl"/>
</dbReference>
<name>A0A7N5KRR5_AILME</name>
<keyword evidence="13" id="KW-0548">Nucleotidyltransferase</keyword>
<evidence type="ECO:0000256" key="18">
    <source>
        <dbReference type="ARBA" id="ARBA00031676"/>
    </source>
</evidence>
<dbReference type="AlphaFoldDB" id="A0A7N5KRR5"/>
<reference evidence="24" key="3">
    <citation type="submission" date="2025-09" db="UniProtKB">
        <authorList>
            <consortium name="Ensembl"/>
        </authorList>
    </citation>
    <scope>IDENTIFICATION</scope>
</reference>
<dbReference type="FunFam" id="3.40.980.10:FF:000007">
    <property type="entry name" value="FAD synthase"/>
    <property type="match status" value="1"/>
</dbReference>
<reference evidence="24" key="2">
    <citation type="submission" date="2025-08" db="UniProtKB">
        <authorList>
            <consortium name="Ensembl"/>
        </authorList>
    </citation>
    <scope>IDENTIFICATION</scope>
</reference>
<dbReference type="SMART" id="SM00852">
    <property type="entry name" value="MoCF_biosynth"/>
    <property type="match status" value="1"/>
</dbReference>
<evidence type="ECO:0000256" key="8">
    <source>
        <dbReference type="ARBA" id="ARBA00015431"/>
    </source>
</evidence>
<keyword evidence="16" id="KW-0067">ATP-binding</keyword>
<reference evidence="24 25" key="1">
    <citation type="journal article" date="2010" name="Nature">
        <title>The sequence and de novo assembly of the giant panda genome.</title>
        <authorList>
            <person name="Li R."/>
            <person name="Fan W."/>
            <person name="Tian G."/>
            <person name="Zhu H."/>
            <person name="He L."/>
            <person name="Cai J."/>
            <person name="Huang Q."/>
            <person name="Cai Q."/>
            <person name="Li B."/>
            <person name="Bai Y."/>
            <person name="Zhang Z."/>
            <person name="Zhang Y."/>
            <person name="Wang W."/>
            <person name="Li J."/>
            <person name="Wei F."/>
            <person name="Li H."/>
            <person name="Jian M."/>
            <person name="Li J."/>
            <person name="Zhang Z."/>
            <person name="Nielsen R."/>
            <person name="Li D."/>
            <person name="Gu W."/>
            <person name="Yang Z."/>
            <person name="Xuan Z."/>
            <person name="Ryder O.A."/>
            <person name="Leung F.C."/>
            <person name="Zhou Y."/>
            <person name="Cao J."/>
            <person name="Sun X."/>
            <person name="Fu Y."/>
            <person name="Fang X."/>
            <person name="Guo X."/>
            <person name="Wang B."/>
            <person name="Hou R."/>
            <person name="Shen F."/>
            <person name="Mu B."/>
            <person name="Ni P."/>
            <person name="Lin R."/>
            <person name="Qian W."/>
            <person name="Wang G."/>
            <person name="Yu C."/>
            <person name="Nie W."/>
            <person name="Wang J."/>
            <person name="Wu Z."/>
            <person name="Liang H."/>
            <person name="Min J."/>
            <person name="Wu Q."/>
            <person name="Cheng S."/>
            <person name="Ruan J."/>
            <person name="Wang M."/>
            <person name="Shi Z."/>
            <person name="Wen M."/>
            <person name="Liu B."/>
            <person name="Ren X."/>
            <person name="Zheng H."/>
            <person name="Dong D."/>
            <person name="Cook K."/>
            <person name="Shan G."/>
            <person name="Zhang H."/>
            <person name="Kosiol C."/>
            <person name="Xie X."/>
            <person name="Lu Z."/>
            <person name="Zheng H."/>
            <person name="Li Y."/>
            <person name="Steiner C.C."/>
            <person name="Lam T.T."/>
            <person name="Lin S."/>
            <person name="Zhang Q."/>
            <person name="Li G."/>
            <person name="Tian J."/>
            <person name="Gong T."/>
            <person name="Liu H."/>
            <person name="Zhang D."/>
            <person name="Fang L."/>
            <person name="Ye C."/>
            <person name="Zhang J."/>
            <person name="Hu W."/>
            <person name="Xu A."/>
            <person name="Ren Y."/>
            <person name="Zhang G."/>
            <person name="Bruford M.W."/>
            <person name="Li Q."/>
            <person name="Ma L."/>
            <person name="Guo Y."/>
            <person name="An N."/>
            <person name="Hu Y."/>
            <person name="Zheng Y."/>
            <person name="Shi Y."/>
            <person name="Li Z."/>
            <person name="Liu Q."/>
            <person name="Chen Y."/>
            <person name="Zhao J."/>
            <person name="Qu N."/>
            <person name="Zhao S."/>
            <person name="Tian F."/>
            <person name="Wang X."/>
            <person name="Wang H."/>
            <person name="Xu L."/>
            <person name="Liu X."/>
            <person name="Vinar T."/>
            <person name="Wang Y."/>
            <person name="Lam T.W."/>
            <person name="Yiu S.M."/>
            <person name="Liu S."/>
            <person name="Zhang H."/>
            <person name="Li D."/>
            <person name="Huang Y."/>
            <person name="Wang X."/>
            <person name="Yang G."/>
            <person name="Jiang Z."/>
            <person name="Wang J."/>
            <person name="Qin N."/>
            <person name="Li L."/>
            <person name="Li J."/>
            <person name="Bolund L."/>
            <person name="Kristiansen K."/>
            <person name="Wong G.K."/>
            <person name="Olson M."/>
            <person name="Zhang X."/>
            <person name="Li S."/>
            <person name="Yang H."/>
            <person name="Wang J."/>
            <person name="Wang J."/>
        </authorList>
    </citation>
    <scope>NUCLEOTIDE SEQUENCE [LARGE SCALE GENOMIC DNA]</scope>
</reference>
<evidence type="ECO:0000256" key="11">
    <source>
        <dbReference type="ARBA" id="ARBA00022643"/>
    </source>
</evidence>
<evidence type="ECO:0000256" key="16">
    <source>
        <dbReference type="ARBA" id="ARBA00022840"/>
    </source>
</evidence>
<dbReference type="SUPFAM" id="SSF52402">
    <property type="entry name" value="Adenine nucleotide alpha hydrolases-like"/>
    <property type="match status" value="1"/>
</dbReference>
<dbReference type="GO" id="GO:0005886">
    <property type="term" value="C:plasma membrane"/>
    <property type="evidence" value="ECO:0007669"/>
    <property type="project" value="Ensembl"/>
</dbReference>
<gene>
    <name evidence="24" type="primary">FLAD1</name>
</gene>
<feature type="chain" id="PRO_5030910539" description="FAD synthase" evidence="22">
    <location>
        <begin position="19"/>
        <end position="686"/>
    </location>
</feature>
<evidence type="ECO:0000256" key="5">
    <source>
        <dbReference type="ARBA" id="ARBA00006749"/>
    </source>
</evidence>
<dbReference type="GO" id="GO:0005829">
    <property type="term" value="C:cytosol"/>
    <property type="evidence" value="ECO:0007669"/>
    <property type="project" value="Ensembl"/>
</dbReference>
<comment type="subcellular location">
    <subcellularLocation>
        <location evidence="3">Cytoplasm</location>
    </subcellularLocation>
</comment>
<dbReference type="GO" id="GO:0042802">
    <property type="term" value="F:identical protein binding"/>
    <property type="evidence" value="ECO:0007669"/>
    <property type="project" value="Ensembl"/>
</dbReference>
<dbReference type="Gene3D" id="3.40.50.620">
    <property type="entry name" value="HUPs"/>
    <property type="match status" value="1"/>
</dbReference>